<comment type="caution">
    <text evidence="1">The sequence shown here is derived from an EMBL/GenBank/DDBJ whole genome shotgun (WGS) entry which is preliminary data.</text>
</comment>
<proteinExistence type="predicted"/>
<accession>A0A255Z9T5</accession>
<dbReference type="EMBL" id="NOXU01000015">
    <property type="protein sequence ID" value="OYQ37380.1"/>
    <property type="molecule type" value="Genomic_DNA"/>
</dbReference>
<protein>
    <submittedName>
        <fullName evidence="1">Uncharacterized protein</fullName>
    </submittedName>
</protein>
<evidence type="ECO:0000313" key="2">
    <source>
        <dbReference type="Proteomes" id="UP000216998"/>
    </source>
</evidence>
<name>A0A255Z9T5_9PROT</name>
<dbReference type="OrthoDB" id="7307795at2"/>
<keyword evidence="2" id="KW-1185">Reference proteome</keyword>
<dbReference type="Proteomes" id="UP000216998">
    <property type="component" value="Unassembled WGS sequence"/>
</dbReference>
<gene>
    <name evidence="1" type="ORF">CHU95_01415</name>
</gene>
<evidence type="ECO:0000313" key="1">
    <source>
        <dbReference type="EMBL" id="OYQ37380.1"/>
    </source>
</evidence>
<dbReference type="AlphaFoldDB" id="A0A255Z9T5"/>
<organism evidence="1 2">
    <name type="scientific">Niveispirillum lacus</name>
    <dbReference type="NCBI Taxonomy" id="1981099"/>
    <lineage>
        <taxon>Bacteria</taxon>
        <taxon>Pseudomonadati</taxon>
        <taxon>Pseudomonadota</taxon>
        <taxon>Alphaproteobacteria</taxon>
        <taxon>Rhodospirillales</taxon>
        <taxon>Azospirillaceae</taxon>
        <taxon>Niveispirillum</taxon>
    </lineage>
</organism>
<sequence length="116" mass="11823">MQYDSDAAVAILQFRDGGSGDVEAQYPSKQVVREYQLRGREGLGFEGSDSRSADPEARSNRLLSLAREGVSALSASSGSAVPGFGVSRGVTPTVAASPTVSIAGGGNVVSSVNFVA</sequence>
<reference evidence="1 2" key="1">
    <citation type="submission" date="2017-07" db="EMBL/GenBank/DDBJ databases">
        <title>Niveispirillum cyanobacteriorum sp. nov., isolated from cyanobacterial aggregates in a eutrophic lake.</title>
        <authorList>
            <person name="Cai H."/>
        </authorList>
    </citation>
    <scope>NUCLEOTIDE SEQUENCE [LARGE SCALE GENOMIC DNA]</scope>
    <source>
        <strain evidence="2">TH1-14</strain>
    </source>
</reference>